<evidence type="ECO:0000313" key="2">
    <source>
        <dbReference type="Proteomes" id="UP001428290"/>
    </source>
</evidence>
<proteinExistence type="predicted"/>
<evidence type="ECO:0008006" key="3">
    <source>
        <dbReference type="Google" id="ProtNLM"/>
    </source>
</evidence>
<dbReference type="Pfam" id="PF01547">
    <property type="entry name" value="SBP_bac_1"/>
    <property type="match status" value="1"/>
</dbReference>
<sequence>MQLTHIPGQSEYRQRLTADFAAGTPADIVLINYRRFAGFAAKGTLEPLGPYLDKSSLIKRDDFYTESMGAFDWNGQLTCIPQNLSSLVVYYNKNLFDQAGLAYPKDDWTWEEFQATAQALTIDADNDGNPEQYGLGTEASIFRVTPFIWQNGGDLVDDPAKPTRLNLNTPEAAGALEWFTDLQVKHHVIPSREQELAEPHEVRFLNGRLGMILNSRRGVPTYREITSFDWDVAPLPTGKSRAGILHADGYCMAAASQEKIAAWAFIEFANSVEGQTLVAASGRTVPSLRSVAESPAFLDPNAKPANSRVFLDVIPYIRSVPVMDTWVDIEEIMNIEFERALHGDIGYDEAMRLATERSAEFFPQP</sequence>
<organism evidence="1 2">
    <name type="scientific">Herpetosiphon gulosus</name>
    <dbReference type="NCBI Taxonomy" id="1973496"/>
    <lineage>
        <taxon>Bacteria</taxon>
        <taxon>Bacillati</taxon>
        <taxon>Chloroflexota</taxon>
        <taxon>Chloroflexia</taxon>
        <taxon>Herpetosiphonales</taxon>
        <taxon>Herpetosiphonaceae</taxon>
        <taxon>Herpetosiphon</taxon>
    </lineage>
</organism>
<dbReference type="EMBL" id="BAABRU010000017">
    <property type="protein sequence ID" value="GAA5530269.1"/>
    <property type="molecule type" value="Genomic_DNA"/>
</dbReference>
<keyword evidence="2" id="KW-1185">Reference proteome</keyword>
<evidence type="ECO:0000313" key="1">
    <source>
        <dbReference type="EMBL" id="GAA5530269.1"/>
    </source>
</evidence>
<dbReference type="InterPro" id="IPR006059">
    <property type="entry name" value="SBP"/>
</dbReference>
<dbReference type="SUPFAM" id="SSF53850">
    <property type="entry name" value="Periplasmic binding protein-like II"/>
    <property type="match status" value="1"/>
</dbReference>
<dbReference type="InterPro" id="IPR050490">
    <property type="entry name" value="Bact_solute-bd_prot1"/>
</dbReference>
<protein>
    <recommendedName>
        <fullName evidence="3">Sugar ABC transporter substrate-binding protein</fullName>
    </recommendedName>
</protein>
<name>A0ABP9X4J2_9CHLR</name>
<accession>A0ABP9X4J2</accession>
<dbReference type="Gene3D" id="3.40.190.10">
    <property type="entry name" value="Periplasmic binding protein-like II"/>
    <property type="match status" value="1"/>
</dbReference>
<dbReference type="Proteomes" id="UP001428290">
    <property type="component" value="Unassembled WGS sequence"/>
</dbReference>
<comment type="caution">
    <text evidence="1">The sequence shown here is derived from an EMBL/GenBank/DDBJ whole genome shotgun (WGS) entry which is preliminary data.</text>
</comment>
<dbReference type="CDD" id="cd13585">
    <property type="entry name" value="PBP2_TMBP_like"/>
    <property type="match status" value="1"/>
</dbReference>
<dbReference type="PANTHER" id="PTHR43649">
    <property type="entry name" value="ARABINOSE-BINDING PROTEIN-RELATED"/>
    <property type="match status" value="1"/>
</dbReference>
<gene>
    <name evidence="1" type="ORF">Hgul01_04087</name>
</gene>
<dbReference type="PANTHER" id="PTHR43649:SF12">
    <property type="entry name" value="DIACETYLCHITOBIOSE BINDING PROTEIN DASA"/>
    <property type="match status" value="1"/>
</dbReference>
<reference evidence="1 2" key="1">
    <citation type="submission" date="2024-02" db="EMBL/GenBank/DDBJ databases">
        <title>Herpetosiphon gulosus NBRC 112829.</title>
        <authorList>
            <person name="Ichikawa N."/>
            <person name="Katano-Makiyama Y."/>
            <person name="Hidaka K."/>
        </authorList>
    </citation>
    <scope>NUCLEOTIDE SEQUENCE [LARGE SCALE GENOMIC DNA]</scope>
    <source>
        <strain evidence="1 2">NBRC 112829</strain>
    </source>
</reference>